<feature type="domain" description="Cyclin-like" evidence="4">
    <location>
        <begin position="185"/>
        <end position="267"/>
    </location>
</feature>
<keyword evidence="2" id="KW-0804">Transcription</keyword>
<evidence type="ECO:0000313" key="6">
    <source>
        <dbReference type="Proteomes" id="UP001208689"/>
    </source>
</evidence>
<evidence type="ECO:0000256" key="3">
    <source>
        <dbReference type="SAM" id="MobiDB-lite"/>
    </source>
</evidence>
<evidence type="ECO:0000259" key="4">
    <source>
        <dbReference type="SMART" id="SM00385"/>
    </source>
</evidence>
<dbReference type="PANTHER" id="PTHR11618:SF13">
    <property type="entry name" value="TRANSCRIPTION INITIATION FACTOR IIB"/>
    <property type="match status" value="1"/>
</dbReference>
<dbReference type="InterPro" id="IPR013150">
    <property type="entry name" value="TFIIB_cyclin"/>
</dbReference>
<reference evidence="5" key="1">
    <citation type="submission" date="2022-09" db="EMBL/GenBank/DDBJ databases">
        <title>Actin cytoskeleton and complex cell architecture in an #Asgard archaeon.</title>
        <authorList>
            <person name="Ponce Toledo R.I."/>
            <person name="Schleper C."/>
            <person name="Rodrigues Oliveira T."/>
            <person name="Wollweber F."/>
            <person name="Xu J."/>
            <person name="Rittmann S."/>
            <person name="Klingl A."/>
            <person name="Pilhofer M."/>
        </authorList>
    </citation>
    <scope>NUCLEOTIDE SEQUENCE</scope>
    <source>
        <strain evidence="5">B-35</strain>
    </source>
</reference>
<gene>
    <name evidence="5" type="ORF">NEF87_003975</name>
</gene>
<dbReference type="InterPro" id="IPR000812">
    <property type="entry name" value="TFIIB"/>
</dbReference>
<dbReference type="SUPFAM" id="SSF47954">
    <property type="entry name" value="Cyclin-like"/>
    <property type="match status" value="2"/>
</dbReference>
<dbReference type="InterPro" id="IPR013763">
    <property type="entry name" value="Cyclin-like_dom"/>
</dbReference>
<evidence type="ECO:0000313" key="5">
    <source>
        <dbReference type="EMBL" id="UYP47690.1"/>
    </source>
</evidence>
<proteinExistence type="predicted"/>
<dbReference type="Gene3D" id="1.10.472.10">
    <property type="entry name" value="Cyclin-like"/>
    <property type="match status" value="1"/>
</dbReference>
<protein>
    <submittedName>
        <fullName evidence="5">Transcription initiation factor IIB</fullName>
    </submittedName>
</protein>
<feature type="region of interest" description="Disordered" evidence="3">
    <location>
        <begin position="24"/>
        <end position="49"/>
    </location>
</feature>
<evidence type="ECO:0000256" key="2">
    <source>
        <dbReference type="ARBA" id="ARBA00023163"/>
    </source>
</evidence>
<dbReference type="Pfam" id="PF00382">
    <property type="entry name" value="TFIIB"/>
    <property type="match status" value="2"/>
</dbReference>
<dbReference type="Proteomes" id="UP001208689">
    <property type="component" value="Chromosome"/>
</dbReference>
<feature type="domain" description="Cyclin-like" evidence="4">
    <location>
        <begin position="87"/>
        <end position="168"/>
    </location>
</feature>
<name>A0ABY6HW96_9ARCH</name>
<dbReference type="SMART" id="SM00385">
    <property type="entry name" value="CYCLIN"/>
    <property type="match status" value="2"/>
</dbReference>
<sequence>MCKNCGVVFHRTFDNSPRRAFTQDEINKRKSQEPVYSPIGPRTVIRGNTDSKGTLMSAQEQLKFSRLGKIHRSLTSSYERNLWIALPNFQRLQERMGLPATVVKDAIRIYQNAVKAKLTMGRSIDILMAASIFVSLKIHGIPRVVEEIIKDVDVPKKNVVKCYRLLLMRILPQMKIRVVHLGPIRYVDKFGEELQLSMNVRQDACRLLRRAKKNGLLIEGKDPKGLAAAAIYITSHLHKQPRTQNAIAKLSHITEVTLRVRCRDLKKYCKIPSIGR</sequence>
<dbReference type="InterPro" id="IPR036915">
    <property type="entry name" value="Cyclin-like_sf"/>
</dbReference>
<dbReference type="Gene3D" id="1.10.472.170">
    <property type="match status" value="1"/>
</dbReference>
<dbReference type="PRINTS" id="PR00685">
    <property type="entry name" value="TIFACTORIIB"/>
</dbReference>
<accession>A0ABY6HW96</accession>
<evidence type="ECO:0000256" key="1">
    <source>
        <dbReference type="ARBA" id="ARBA00023015"/>
    </source>
</evidence>
<keyword evidence="1" id="KW-0805">Transcription regulation</keyword>
<organism evidence="5 6">
    <name type="scientific">Candidatus Lokiarchaeum ossiferum</name>
    <dbReference type="NCBI Taxonomy" id="2951803"/>
    <lineage>
        <taxon>Archaea</taxon>
        <taxon>Promethearchaeati</taxon>
        <taxon>Promethearchaeota</taxon>
        <taxon>Promethearchaeia</taxon>
        <taxon>Promethearchaeales</taxon>
        <taxon>Promethearchaeaceae</taxon>
        <taxon>Candidatus Lokiarchaeum</taxon>
    </lineage>
</organism>
<keyword evidence="6" id="KW-1185">Reference proteome</keyword>
<dbReference type="PANTHER" id="PTHR11618">
    <property type="entry name" value="TRANSCRIPTION INITIATION FACTOR IIB-RELATED"/>
    <property type="match status" value="1"/>
</dbReference>
<dbReference type="EMBL" id="CP104013">
    <property type="protein sequence ID" value="UYP47690.1"/>
    <property type="molecule type" value="Genomic_DNA"/>
</dbReference>